<dbReference type="EMBL" id="BAEE01000056">
    <property type="protein sequence ID" value="GAB10367.1"/>
    <property type="molecule type" value="Genomic_DNA"/>
</dbReference>
<comment type="caution">
    <text evidence="2">The sequence shown here is derived from an EMBL/GenBank/DDBJ whole genome shotgun (WGS) entry which is preliminary data.</text>
</comment>
<dbReference type="STRING" id="1073574.GOARA_056_01150"/>
<protein>
    <recommendedName>
        <fullName evidence="4">HNH nuclease domain-containing protein</fullName>
    </recommendedName>
</protein>
<accession>G7H3E2</accession>
<evidence type="ECO:0000256" key="1">
    <source>
        <dbReference type="SAM" id="MobiDB-lite"/>
    </source>
</evidence>
<evidence type="ECO:0008006" key="4">
    <source>
        <dbReference type="Google" id="ProtNLM"/>
    </source>
</evidence>
<evidence type="ECO:0000313" key="2">
    <source>
        <dbReference type="EMBL" id="GAB10367.1"/>
    </source>
</evidence>
<feature type="region of interest" description="Disordered" evidence="1">
    <location>
        <begin position="112"/>
        <end position="159"/>
    </location>
</feature>
<evidence type="ECO:0000313" key="3">
    <source>
        <dbReference type="Proteomes" id="UP000035088"/>
    </source>
</evidence>
<dbReference type="CDD" id="cd00085">
    <property type="entry name" value="HNHc"/>
    <property type="match status" value="1"/>
</dbReference>
<reference evidence="2 3" key="1">
    <citation type="submission" date="2011-11" db="EMBL/GenBank/DDBJ databases">
        <title>Whole genome shotgun sequence of Gordonia araii NBRC 100433.</title>
        <authorList>
            <person name="Yoshida Y."/>
            <person name="Hosoyama A."/>
            <person name="Tsuchikane K."/>
            <person name="Katsumata H."/>
            <person name="Yamazaki S."/>
            <person name="Fujita N."/>
        </authorList>
    </citation>
    <scope>NUCLEOTIDE SEQUENCE [LARGE SCALE GENOMIC DNA]</scope>
    <source>
        <strain evidence="2 3">NBRC 100433</strain>
    </source>
</reference>
<gene>
    <name evidence="2" type="ORF">GOARA_056_01150</name>
</gene>
<keyword evidence="3" id="KW-1185">Reference proteome</keyword>
<feature type="compositionally biased region" description="Low complexity" evidence="1">
    <location>
        <begin position="121"/>
        <end position="134"/>
    </location>
</feature>
<dbReference type="InterPro" id="IPR003615">
    <property type="entry name" value="HNH_nuc"/>
</dbReference>
<organism evidence="2 3">
    <name type="scientific">Gordonia araii NBRC 100433</name>
    <dbReference type="NCBI Taxonomy" id="1073574"/>
    <lineage>
        <taxon>Bacteria</taxon>
        <taxon>Bacillati</taxon>
        <taxon>Actinomycetota</taxon>
        <taxon>Actinomycetes</taxon>
        <taxon>Mycobacteriales</taxon>
        <taxon>Gordoniaceae</taxon>
        <taxon>Gordonia</taxon>
    </lineage>
</organism>
<sequence length="159" mass="17098">MRIRDGYCTAPGCDRPAFTAEVDHVVEYDHHDPEAGGPTHPDWLNAKCKFHHLLKTFGDWTDDQHIDTDGHTRTTWITPERIAIAGAAENNQDVFPGLGRYRWHAPEVLGTAVDSRSESTAPSPVASRPAPSASTNAAEPNAPATGECASTSTPSVGRA</sequence>
<feature type="compositionally biased region" description="Polar residues" evidence="1">
    <location>
        <begin position="148"/>
        <end position="159"/>
    </location>
</feature>
<name>G7H3E2_9ACTN</name>
<dbReference type="Proteomes" id="UP000035088">
    <property type="component" value="Unassembled WGS sequence"/>
</dbReference>
<proteinExistence type="predicted"/>
<dbReference type="AlphaFoldDB" id="G7H3E2"/>